<evidence type="ECO:0000256" key="4">
    <source>
        <dbReference type="ARBA" id="ARBA00022723"/>
    </source>
</evidence>
<dbReference type="GO" id="GO:0000287">
    <property type="term" value="F:magnesium ion binding"/>
    <property type="evidence" value="ECO:0007669"/>
    <property type="project" value="InterPro"/>
</dbReference>
<evidence type="ECO:0000313" key="8">
    <source>
        <dbReference type="Proteomes" id="UP000044602"/>
    </source>
</evidence>
<evidence type="ECO:0000313" key="7">
    <source>
        <dbReference type="EMBL" id="CRK42595.1"/>
    </source>
</evidence>
<sequence length="401" mass="45166">MVGEVWVSAHLQRAMASLRGDRHRHEARDDAGGGILAWDVAVAIRLMVLCRFASFQGVLTASRSKTGPIADKMVSRFLAQALLPALAVAGTIQRRDNDTFDYDALSLRTVGGRNTLDWRVWLEKDGHPISFWHDVPLYPDEDNKQVVNFVVEIPRWEDAKIEIRRQEPLNPIFHDERNGAPRFVESVWPHKTYPFLYGSIPQTWESPNFQHDFTGEKGDNDPIDLFDIGLDIGYVGQVKQVKLLGGLAPNDGGETDWKMLAIDVNDPIAPLVDNYLDVEKYRPGTIQAFRDWFTYYKVARGGHVIPIIGETYQNATFATAVVEKGHKYWRDLISGAVDSNSINYNQTSRPDIKGSYVGSCSATLQLGIPSKSEEKPAAAKPTQYEHWHYLDEDFALIEVPV</sequence>
<evidence type="ECO:0000256" key="1">
    <source>
        <dbReference type="ARBA" id="ARBA00001946"/>
    </source>
</evidence>
<dbReference type="STRING" id="100787.A0A0G4N8F8"/>
<keyword evidence="4" id="KW-0479">Metal-binding</keyword>
<dbReference type="CDD" id="cd00412">
    <property type="entry name" value="pyrophosphatase"/>
    <property type="match status" value="1"/>
</dbReference>
<dbReference type="GO" id="GO:0006796">
    <property type="term" value="P:phosphate-containing compound metabolic process"/>
    <property type="evidence" value="ECO:0007669"/>
    <property type="project" value="InterPro"/>
</dbReference>
<dbReference type="GO" id="GO:0004427">
    <property type="term" value="F:inorganic diphosphate phosphatase activity"/>
    <property type="evidence" value="ECO:0007669"/>
    <property type="project" value="UniProtKB-EC"/>
</dbReference>
<evidence type="ECO:0000256" key="5">
    <source>
        <dbReference type="ARBA" id="ARBA00022801"/>
    </source>
</evidence>
<comment type="similarity">
    <text evidence="2">Belongs to the PPase family.</text>
</comment>
<dbReference type="InterPro" id="IPR036649">
    <property type="entry name" value="Pyrophosphatase_sf"/>
</dbReference>
<dbReference type="PROSITE" id="PS00387">
    <property type="entry name" value="PPASE"/>
    <property type="match status" value="1"/>
</dbReference>
<dbReference type="Gene3D" id="3.90.80.10">
    <property type="entry name" value="Inorganic pyrophosphatase"/>
    <property type="match status" value="1"/>
</dbReference>
<reference evidence="7 8" key="1">
    <citation type="submission" date="2015-05" db="EMBL/GenBank/DDBJ databases">
        <authorList>
            <person name="Wang D.B."/>
            <person name="Wang M."/>
        </authorList>
    </citation>
    <scope>NUCLEOTIDE SEQUENCE [LARGE SCALE GENOMIC DNA]</scope>
    <source>
        <strain evidence="7">VL1</strain>
    </source>
</reference>
<protein>
    <recommendedName>
        <fullName evidence="3">inorganic diphosphatase</fullName>
        <ecNumber evidence="3">3.6.1.1</ecNumber>
    </recommendedName>
</protein>
<dbReference type="Pfam" id="PF00719">
    <property type="entry name" value="Pyrophosphatase"/>
    <property type="match status" value="1"/>
</dbReference>
<organism evidence="7 8">
    <name type="scientific">Verticillium longisporum</name>
    <name type="common">Verticillium dahliae var. longisporum</name>
    <dbReference type="NCBI Taxonomy" id="100787"/>
    <lineage>
        <taxon>Eukaryota</taxon>
        <taxon>Fungi</taxon>
        <taxon>Dikarya</taxon>
        <taxon>Ascomycota</taxon>
        <taxon>Pezizomycotina</taxon>
        <taxon>Sordariomycetes</taxon>
        <taxon>Hypocreomycetidae</taxon>
        <taxon>Glomerellales</taxon>
        <taxon>Plectosphaerellaceae</taxon>
        <taxon>Verticillium</taxon>
    </lineage>
</organism>
<dbReference type="PANTHER" id="PTHR10286">
    <property type="entry name" value="INORGANIC PYROPHOSPHATASE"/>
    <property type="match status" value="1"/>
</dbReference>
<keyword evidence="6" id="KW-0460">Magnesium</keyword>
<dbReference type="AlphaFoldDB" id="A0A0G4N8F8"/>
<dbReference type="SUPFAM" id="SSF50324">
    <property type="entry name" value="Inorganic pyrophosphatase"/>
    <property type="match status" value="1"/>
</dbReference>
<evidence type="ECO:0000256" key="3">
    <source>
        <dbReference type="ARBA" id="ARBA00012146"/>
    </source>
</evidence>
<dbReference type="EC" id="3.6.1.1" evidence="3"/>
<dbReference type="GO" id="GO:0005737">
    <property type="term" value="C:cytoplasm"/>
    <property type="evidence" value="ECO:0007669"/>
    <property type="project" value="InterPro"/>
</dbReference>
<name>A0A0G4N8F8_VERLO</name>
<dbReference type="InterPro" id="IPR008162">
    <property type="entry name" value="Pyrophosphatase"/>
</dbReference>
<evidence type="ECO:0000256" key="6">
    <source>
        <dbReference type="ARBA" id="ARBA00022842"/>
    </source>
</evidence>
<proteinExistence type="inferred from homology"/>
<gene>
    <name evidence="7" type="ORF">BN1708_008790</name>
</gene>
<keyword evidence="5" id="KW-0378">Hydrolase</keyword>
<accession>A0A0G4N8F8</accession>
<dbReference type="EMBL" id="CVQH01027638">
    <property type="protein sequence ID" value="CRK42595.1"/>
    <property type="molecule type" value="Genomic_DNA"/>
</dbReference>
<evidence type="ECO:0000256" key="2">
    <source>
        <dbReference type="ARBA" id="ARBA00006220"/>
    </source>
</evidence>
<keyword evidence="8" id="KW-1185">Reference proteome</keyword>
<comment type="cofactor">
    <cofactor evidence="1">
        <name>Mg(2+)</name>
        <dbReference type="ChEBI" id="CHEBI:18420"/>
    </cofactor>
</comment>
<dbReference type="Proteomes" id="UP000044602">
    <property type="component" value="Unassembled WGS sequence"/>
</dbReference>